<dbReference type="Pfam" id="PF09706">
    <property type="entry name" value="Cas_CXXC_CXXC"/>
    <property type="match status" value="1"/>
</dbReference>
<reference evidence="2 3" key="1">
    <citation type="journal article" date="1992" name="Lakartidningen">
        <title>[Penicillin V and not amoxicillin is the first choice preparation in acute otitis].</title>
        <authorList>
            <person name="Kamme C."/>
            <person name="Lundgren K."/>
            <person name="Prellner K."/>
        </authorList>
    </citation>
    <scope>NUCLEOTIDE SEQUENCE [LARGE SCALE GENOMIC DNA]</scope>
    <source>
        <strain evidence="2 3">PC5538III-lc</strain>
    </source>
</reference>
<protein>
    <recommendedName>
        <fullName evidence="1">CRISPR-associated protein CXXC-CXXC domain-containing protein</fullName>
    </recommendedName>
</protein>
<accession>A0A5C8E4K7</accession>
<proteinExistence type="predicted"/>
<dbReference type="InterPro" id="IPR019121">
    <property type="entry name" value="CRISPR-assoc_CXXC-CXXC_dom"/>
</dbReference>
<evidence type="ECO:0000313" key="2">
    <source>
        <dbReference type="EMBL" id="TXJ31661.1"/>
    </source>
</evidence>
<name>A0A5C8E4K7_9SPIR</name>
<gene>
    <name evidence="2" type="ORF">EPJ69_06620</name>
</gene>
<dbReference type="Proteomes" id="UP000324707">
    <property type="component" value="Unassembled WGS sequence"/>
</dbReference>
<feature type="domain" description="CRISPR-associated protein CXXC-CXXC" evidence="1">
    <location>
        <begin position="239"/>
        <end position="298"/>
    </location>
</feature>
<evidence type="ECO:0000259" key="1">
    <source>
        <dbReference type="Pfam" id="PF09706"/>
    </source>
</evidence>
<sequence>MASKKSIKENKKLSINDNGYFKVSLDTFLYNAGIVGFIQVLEEAGASEGKNKEEIKNDIKDYYYEGQDLYVSKKFLKKSDLSQLYIYSMIKKFGDKSTISETFKNIDYLISKEGIEEKEFNSKINSIIDSLSSNSIKTGCETLQSNGLKIKIQENINNIKKNKKDIDKIKKYLKEIQNDYKNNKEVKQTLLMKNIMYAKIQPFWSNKAFLNPQKSKKDLKNEFYETFEKPLKSIIEETKGKYNCITCGMQTSSSMDTTFLFEVGVDTGRKKSAFWNCNPDSFICPICSFIYACSPLGFRDIGNLMFFINQNDSIKTLISMNIAGRIIDEKEDAHYIAYNTIINKALDEKMKELNSIQVIIRNKNGYSFNTIGHDTLKIIKSIKGELEVISKSYLIIPKDNRFDIYKICLENILNFRNQWNLIYLLLMNFEKDGEKGYTINYTVKTIFTILKIQIKQNHIFREDINMNDKINLSYIACKSGDEMRRIIIGVNNDRNLLDKEEKEADNKLRGLVYQLINSIHTSNRDLFLSNITRLYTSMNLTIPNVFTKIFERDEDFKEIGYAYVLGLKGAYYNNKEKENKKEEGE</sequence>
<organism evidence="2 3">
    <name type="scientific">Brachyspira aalborgi</name>
    <dbReference type="NCBI Taxonomy" id="29522"/>
    <lineage>
        <taxon>Bacteria</taxon>
        <taxon>Pseudomonadati</taxon>
        <taxon>Spirochaetota</taxon>
        <taxon>Spirochaetia</taxon>
        <taxon>Brachyspirales</taxon>
        <taxon>Brachyspiraceae</taxon>
        <taxon>Brachyspira</taxon>
    </lineage>
</organism>
<comment type="caution">
    <text evidence="2">The sequence shown here is derived from an EMBL/GenBank/DDBJ whole genome shotgun (WGS) entry which is preliminary data.</text>
</comment>
<evidence type="ECO:0000313" key="3">
    <source>
        <dbReference type="Proteomes" id="UP000324707"/>
    </source>
</evidence>
<dbReference type="AlphaFoldDB" id="A0A5C8E4K7"/>
<dbReference type="CDD" id="cd09754">
    <property type="entry name" value="Cas8a1_I-A"/>
    <property type="match status" value="1"/>
</dbReference>
<dbReference type="EMBL" id="SAXX01000019">
    <property type="protein sequence ID" value="TXJ31661.1"/>
    <property type="molecule type" value="Genomic_DNA"/>
</dbReference>
<dbReference type="RefSeq" id="WP_147736677.1">
    <property type="nucleotide sequence ID" value="NZ_SAXX01000019.1"/>
</dbReference>